<protein>
    <recommendedName>
        <fullName evidence="11">t-SNARE coiled-coil homology domain-containing protein</fullName>
    </recommendedName>
</protein>
<evidence type="ECO:0000313" key="13">
    <source>
        <dbReference type="Proteomes" id="UP000616885"/>
    </source>
</evidence>
<evidence type="ECO:0000256" key="8">
    <source>
        <dbReference type="ARBA" id="ARBA00046280"/>
    </source>
</evidence>
<comment type="caution">
    <text evidence="12">The sequence shown here is derived from an EMBL/GenBank/DDBJ whole genome shotgun (WGS) entry which is preliminary data.</text>
</comment>
<gene>
    <name evidence="12" type="ORF">IM811_012676</name>
</gene>
<evidence type="ECO:0000256" key="1">
    <source>
        <dbReference type="ARBA" id="ARBA00004394"/>
    </source>
</evidence>
<evidence type="ECO:0000256" key="5">
    <source>
        <dbReference type="ARBA" id="ARBA00022989"/>
    </source>
</evidence>
<reference evidence="12" key="1">
    <citation type="submission" date="2020-10" db="EMBL/GenBank/DDBJ databases">
        <title>High-Quality Genome Resource of Clonostachys rosea strain S41 by Oxford Nanopore Long-Read Sequencing.</title>
        <authorList>
            <person name="Wang H."/>
        </authorList>
    </citation>
    <scope>NUCLEOTIDE SEQUENCE</scope>
    <source>
        <strain evidence="12">S41</strain>
    </source>
</reference>
<keyword evidence="6" id="KW-0333">Golgi apparatus</keyword>
<organism evidence="12 13">
    <name type="scientific">Bionectria ochroleuca</name>
    <name type="common">Gliocladium roseum</name>
    <dbReference type="NCBI Taxonomy" id="29856"/>
    <lineage>
        <taxon>Eukaryota</taxon>
        <taxon>Fungi</taxon>
        <taxon>Dikarya</taxon>
        <taxon>Ascomycota</taxon>
        <taxon>Pezizomycotina</taxon>
        <taxon>Sordariomycetes</taxon>
        <taxon>Hypocreomycetidae</taxon>
        <taxon>Hypocreales</taxon>
        <taxon>Bionectriaceae</taxon>
        <taxon>Clonostachys</taxon>
    </lineage>
</organism>
<feature type="region of interest" description="Disordered" evidence="9">
    <location>
        <begin position="110"/>
        <end position="132"/>
    </location>
</feature>
<dbReference type="GO" id="GO:0000139">
    <property type="term" value="C:Golgi membrane"/>
    <property type="evidence" value="ECO:0007669"/>
    <property type="project" value="UniProtKB-SubCell"/>
</dbReference>
<dbReference type="SMART" id="SM00397">
    <property type="entry name" value="t_SNARE"/>
    <property type="match status" value="1"/>
</dbReference>
<dbReference type="CDD" id="cd15853">
    <property type="entry name" value="SNARE_Bet1"/>
    <property type="match status" value="1"/>
</dbReference>
<evidence type="ECO:0000259" key="11">
    <source>
        <dbReference type="PROSITE" id="PS50192"/>
    </source>
</evidence>
<sequence length="255" mass="28830">MRFRDREHNKQRFRWLVEANWQGQVRTRTTSKCPADKPPRNPQKFSDHIALYLVKAKTNSAASTFQRESLVVVFDIVLAKNTVASPPIERNMSQRFGTSSLHQRDPRSALFAGYTGDHSGRNTPTSPSSGYGYPGSGSHLGVDNRAGYRPATPNRKGQYSDAVLNELESQNDDQVSGILGKVRVLKDMTSAIGDEIRESSALADKMNDTFDQTRVRLRGTMNRMLLMAQRSGIPWKVWLLFFSAVILLFIYVWLF</sequence>
<dbReference type="InterPro" id="IPR000727">
    <property type="entry name" value="T_SNARE_dom"/>
</dbReference>
<feature type="transmembrane region" description="Helical" evidence="10">
    <location>
        <begin position="233"/>
        <end position="254"/>
    </location>
</feature>
<dbReference type="InterPro" id="IPR039899">
    <property type="entry name" value="BET1_SNARE"/>
</dbReference>
<dbReference type="PROSITE" id="PS50192">
    <property type="entry name" value="T_SNARE"/>
    <property type="match status" value="1"/>
</dbReference>
<dbReference type="GO" id="GO:0015031">
    <property type="term" value="P:protein transport"/>
    <property type="evidence" value="ECO:0007669"/>
    <property type="project" value="UniProtKB-KW"/>
</dbReference>
<dbReference type="AlphaFoldDB" id="A0A8H7TR38"/>
<evidence type="ECO:0000256" key="3">
    <source>
        <dbReference type="ARBA" id="ARBA00022692"/>
    </source>
</evidence>
<evidence type="ECO:0000256" key="6">
    <source>
        <dbReference type="ARBA" id="ARBA00023034"/>
    </source>
</evidence>
<evidence type="ECO:0000256" key="2">
    <source>
        <dbReference type="ARBA" id="ARBA00022448"/>
    </source>
</evidence>
<evidence type="ECO:0000256" key="10">
    <source>
        <dbReference type="SAM" id="Phobius"/>
    </source>
</evidence>
<keyword evidence="7 10" id="KW-0472">Membrane</keyword>
<dbReference type="Gene3D" id="1.20.5.110">
    <property type="match status" value="1"/>
</dbReference>
<keyword evidence="3 10" id="KW-0812">Transmembrane</keyword>
<comment type="subcellular location">
    <subcellularLocation>
        <location evidence="8">Endomembrane system</location>
        <topology evidence="8">Single-pass type IV membrane protein</topology>
    </subcellularLocation>
    <subcellularLocation>
        <location evidence="1">Golgi apparatus membrane</location>
    </subcellularLocation>
</comment>
<dbReference type="PANTHER" id="PTHR12791">
    <property type="entry name" value="GOLGI SNARE BET1-RELATED"/>
    <property type="match status" value="1"/>
</dbReference>
<dbReference type="SUPFAM" id="SSF58038">
    <property type="entry name" value="SNARE fusion complex"/>
    <property type="match status" value="1"/>
</dbReference>
<evidence type="ECO:0000256" key="7">
    <source>
        <dbReference type="ARBA" id="ARBA00023136"/>
    </source>
</evidence>
<keyword evidence="2" id="KW-0813">Transport</keyword>
<name>A0A8H7TR38_BIOOC</name>
<dbReference type="EMBL" id="JADCTT010000004">
    <property type="protein sequence ID" value="KAF9753918.1"/>
    <property type="molecule type" value="Genomic_DNA"/>
</dbReference>
<feature type="domain" description="T-SNARE coiled-coil homology" evidence="11">
    <location>
        <begin position="165"/>
        <end position="227"/>
    </location>
</feature>
<proteinExistence type="predicted"/>
<keyword evidence="5 10" id="KW-1133">Transmembrane helix</keyword>
<accession>A0A8H7TR38</accession>
<dbReference type="FunFam" id="1.20.5.110:FF:000057">
    <property type="entry name" value="SNARE complex subunit (Bet1), putative"/>
    <property type="match status" value="1"/>
</dbReference>
<keyword evidence="4" id="KW-0653">Protein transport</keyword>
<dbReference type="Proteomes" id="UP000616885">
    <property type="component" value="Unassembled WGS sequence"/>
</dbReference>
<evidence type="ECO:0000313" key="12">
    <source>
        <dbReference type="EMBL" id="KAF9753918.1"/>
    </source>
</evidence>
<evidence type="ECO:0000256" key="9">
    <source>
        <dbReference type="SAM" id="MobiDB-lite"/>
    </source>
</evidence>
<evidence type="ECO:0000256" key="4">
    <source>
        <dbReference type="ARBA" id="ARBA00022927"/>
    </source>
</evidence>